<dbReference type="AlphaFoldDB" id="R4SZH4"/>
<dbReference type="InterPro" id="IPR042099">
    <property type="entry name" value="ANL_N_sf"/>
</dbReference>
<gene>
    <name evidence="3" type="ORF">AORI_5347</name>
</gene>
<organism evidence="3 4">
    <name type="scientific">Amycolatopsis keratiniphila</name>
    <dbReference type="NCBI Taxonomy" id="129921"/>
    <lineage>
        <taxon>Bacteria</taxon>
        <taxon>Bacillati</taxon>
        <taxon>Actinomycetota</taxon>
        <taxon>Actinomycetes</taxon>
        <taxon>Pseudonocardiales</taxon>
        <taxon>Pseudonocardiaceae</taxon>
        <taxon>Amycolatopsis</taxon>
        <taxon>Amycolatopsis japonica group</taxon>
    </lineage>
</organism>
<dbReference type="Pfam" id="PF00501">
    <property type="entry name" value="AMP-binding"/>
    <property type="match status" value="1"/>
</dbReference>
<dbReference type="GO" id="GO:0008610">
    <property type="term" value="P:lipid biosynthetic process"/>
    <property type="evidence" value="ECO:0007669"/>
    <property type="project" value="UniProtKB-ARBA"/>
</dbReference>
<dbReference type="EMBL" id="CP003410">
    <property type="protein sequence ID" value="AGM07930.1"/>
    <property type="molecule type" value="Genomic_DNA"/>
</dbReference>
<dbReference type="GO" id="GO:0044550">
    <property type="term" value="P:secondary metabolite biosynthetic process"/>
    <property type="evidence" value="ECO:0007669"/>
    <property type="project" value="TreeGrafter"/>
</dbReference>
<dbReference type="InterPro" id="IPR036736">
    <property type="entry name" value="ACP-like_sf"/>
</dbReference>
<dbReference type="PATRIC" id="fig|1156913.3.peg.5444"/>
<dbReference type="Gene3D" id="3.40.50.12780">
    <property type="entry name" value="N-terminal domain of ligase-like"/>
    <property type="match status" value="1"/>
</dbReference>
<proteinExistence type="predicted"/>
<dbReference type="PANTHER" id="PTHR45527">
    <property type="entry name" value="NONRIBOSOMAL PEPTIDE SYNTHETASE"/>
    <property type="match status" value="1"/>
</dbReference>
<dbReference type="InterPro" id="IPR010071">
    <property type="entry name" value="AA_adenyl_dom"/>
</dbReference>
<sequence>MASLMTDSSQKMAIESHAAAAVYFADRWLARPGIWHGSVGLMLEGLVQPDRLGARATAVVARHPALRTSIVFDENGVSTRTHMSAEVDFDVRDVTSLPVVEVDRLVAEDCAAPFDLAAGPATRCRLYRLGDQRHLLVVTAHRAVCDMGSLRLVAAGIAGGEDTVGPVAEDVGADRQDPDAVAFRRRTLVGAADEIVWTTDRPRPPRRRGLGGVVRRVIAPATADRLAEFAAAVGGSEEAVLLIALRVLVLRHTRQGDVLIGLWADGRPADDAVGVFEDLVPLRNPLSLALTPREAIRAEAWERASALAQRIPYFTLTEGFRHNRSTPLPGMVQVVFGHRKASPDPAPAARWHALAHQAFPFDLGLDVCRGEETVVTWSYDDDFLDAGMVSALADRFAVLLDQMLAEPDRAIADTPWLTEADRTALPASSSQGAAPCVPVVDRVDEWVKATPEAVAVRQHEETLTYSELSTFAGRVSAWLAALDFPRQARIGLLMDRSVDVVPVILGIAKAGFVCVPMDPTHPSARLAHVVADAGVRLILTDRHDGLISTGVPVQRVSDLPDVAGGALTEPHPDDLAYVLYTSGSTGLPKGVEVTLGGLANCLRATGADLDYRPGERLLAVSTIAFDIAMLELLLPVTHGGETILSTSDESRDGERLRAALDGYRPRYLQGTPMTWQMLLFCGWPGDPGLVAMCGGDLVSPALAGRLLASCHSFWHTYGPTETTLYTLSARLRPGPQPHVLSVGKPIDGTSVSIVDEIGRDVAPGVVGELCVGGAGVARGYTGRRAETAARFVPDPGMGGGARRYRTGDLARFRPDGAVELHGRGDRQVKIRGQRIELGEIETVLQGCAGVAAAAVIVAGAGEERSIVAFLQPERSELSPREMVARVGAHARDRLPRYMVPASWATVAALPLGPNGKIDRARLARATPPRRTGEYLMRPEDIEVSAIWAEVLGRAAIPAEAVFPDLGGDVVAASRVLEHVSLRFGVRLSLADFVEEPTVRTLADRIRRAKVLAAAGAQPRDHDLRHSALLLVAAKGQTDGVLAAMEPSRVTRMCAADTVWTEAVGLLAGFGARMVVAGWGDEAVPALETAIRLREEFGCTVPVVAVRPGPLPAHVAARAGGPVFVVDTSLRAMTSSWDRIPGGAGPVLLPGGADDDLRLAGLLAVAG</sequence>
<dbReference type="SUPFAM" id="SSF56801">
    <property type="entry name" value="Acetyl-CoA synthetase-like"/>
    <property type="match status" value="1"/>
</dbReference>
<dbReference type="Pfam" id="PF00668">
    <property type="entry name" value="Condensation"/>
    <property type="match status" value="2"/>
</dbReference>
<dbReference type="GO" id="GO:0003824">
    <property type="term" value="F:catalytic activity"/>
    <property type="evidence" value="ECO:0007669"/>
    <property type="project" value="InterPro"/>
</dbReference>
<evidence type="ECO:0000256" key="1">
    <source>
        <dbReference type="ARBA" id="ARBA00001957"/>
    </source>
</evidence>
<dbReference type="PROSITE" id="PS00455">
    <property type="entry name" value="AMP_BINDING"/>
    <property type="match status" value="1"/>
</dbReference>
<dbReference type="KEGG" id="aoi:AORI_5347"/>
<dbReference type="PANTHER" id="PTHR45527:SF1">
    <property type="entry name" value="FATTY ACID SYNTHASE"/>
    <property type="match status" value="1"/>
</dbReference>
<comment type="cofactor">
    <cofactor evidence="1">
        <name>pantetheine 4'-phosphate</name>
        <dbReference type="ChEBI" id="CHEBI:47942"/>
    </cofactor>
</comment>
<dbReference type="Pfam" id="PF13193">
    <property type="entry name" value="AMP-binding_C"/>
    <property type="match status" value="1"/>
</dbReference>
<evidence type="ECO:0000313" key="3">
    <source>
        <dbReference type="EMBL" id="AGM07930.1"/>
    </source>
</evidence>
<dbReference type="InterPro" id="IPR025110">
    <property type="entry name" value="AMP-bd_C"/>
</dbReference>
<dbReference type="Gene3D" id="3.30.559.30">
    <property type="entry name" value="Nonribosomal peptide synthetase, condensation domain"/>
    <property type="match status" value="1"/>
</dbReference>
<dbReference type="InterPro" id="IPR009081">
    <property type="entry name" value="PP-bd_ACP"/>
</dbReference>
<dbReference type="NCBIfam" id="TIGR01733">
    <property type="entry name" value="AA-adenyl-dom"/>
    <property type="match status" value="1"/>
</dbReference>
<dbReference type="Gene3D" id="3.30.300.30">
    <property type="match status" value="1"/>
</dbReference>
<dbReference type="InterPro" id="IPR045851">
    <property type="entry name" value="AMP-bd_C_sf"/>
</dbReference>
<feature type="domain" description="Carrier" evidence="2">
    <location>
        <begin position="934"/>
        <end position="1009"/>
    </location>
</feature>
<evidence type="ECO:0000313" key="4">
    <source>
        <dbReference type="Proteomes" id="UP000013968"/>
    </source>
</evidence>
<reference evidence="3 4" key="1">
    <citation type="journal article" date="2013" name="BMC Genomics">
        <title>ContigScape: a Cytoscape plugin facilitating microbial genome gap closing.</title>
        <authorList>
            <person name="Tang B."/>
            <person name="Wang Q."/>
            <person name="Yang M."/>
            <person name="Xie F."/>
            <person name="Zhu Y."/>
            <person name="Zhuo Y."/>
            <person name="Wang S."/>
            <person name="Gao H."/>
            <person name="Ding X."/>
            <person name="Zhang L."/>
            <person name="Zhao G."/>
            <person name="Zheng H."/>
        </authorList>
    </citation>
    <scope>NUCLEOTIDE SEQUENCE [LARGE SCALE GENOMIC DNA]</scope>
    <source>
        <strain evidence="3 4">HCCB10007</strain>
    </source>
</reference>
<dbReference type="SUPFAM" id="SSF52777">
    <property type="entry name" value="CoA-dependent acyltransferases"/>
    <property type="match status" value="2"/>
</dbReference>
<evidence type="ECO:0000259" key="2">
    <source>
        <dbReference type="PROSITE" id="PS50075"/>
    </source>
</evidence>
<dbReference type="GO" id="GO:0005737">
    <property type="term" value="C:cytoplasm"/>
    <property type="evidence" value="ECO:0007669"/>
    <property type="project" value="TreeGrafter"/>
</dbReference>
<keyword evidence="4" id="KW-1185">Reference proteome</keyword>
<dbReference type="RefSeq" id="WP_016335671.1">
    <property type="nucleotide sequence ID" value="NC_021252.1"/>
</dbReference>
<name>R4SZH4_9PSEU</name>
<dbReference type="InterPro" id="IPR000873">
    <property type="entry name" value="AMP-dep_synth/lig_dom"/>
</dbReference>
<protein>
    <submittedName>
        <fullName evidence="3">Amino acid adenylation domain-containing protein</fullName>
    </submittedName>
</protein>
<dbReference type="Gene3D" id="3.30.559.10">
    <property type="entry name" value="Chloramphenicol acetyltransferase-like domain"/>
    <property type="match status" value="1"/>
</dbReference>
<dbReference type="Proteomes" id="UP000013968">
    <property type="component" value="Chromosome"/>
</dbReference>
<dbReference type="Pfam" id="PF00550">
    <property type="entry name" value="PP-binding"/>
    <property type="match status" value="1"/>
</dbReference>
<dbReference type="InterPro" id="IPR020845">
    <property type="entry name" value="AMP-binding_CS"/>
</dbReference>
<dbReference type="PROSITE" id="PS50075">
    <property type="entry name" value="CARRIER"/>
    <property type="match status" value="1"/>
</dbReference>
<dbReference type="Gene3D" id="1.10.1200.10">
    <property type="entry name" value="ACP-like"/>
    <property type="match status" value="1"/>
</dbReference>
<dbReference type="GO" id="GO:0043041">
    <property type="term" value="P:amino acid activation for nonribosomal peptide biosynthetic process"/>
    <property type="evidence" value="ECO:0007669"/>
    <property type="project" value="TreeGrafter"/>
</dbReference>
<accession>R4SZH4</accession>
<dbReference type="InterPro" id="IPR023213">
    <property type="entry name" value="CAT-like_dom_sf"/>
</dbReference>
<dbReference type="SUPFAM" id="SSF47336">
    <property type="entry name" value="ACP-like"/>
    <property type="match status" value="1"/>
</dbReference>
<dbReference type="HOGENOM" id="CLU_000022_2_4_11"/>
<dbReference type="InterPro" id="IPR001242">
    <property type="entry name" value="Condensation_dom"/>
</dbReference>
<dbReference type="GO" id="GO:0031177">
    <property type="term" value="F:phosphopantetheine binding"/>
    <property type="evidence" value="ECO:0007669"/>
    <property type="project" value="TreeGrafter"/>
</dbReference>